<keyword evidence="3" id="KW-1185">Reference proteome</keyword>
<dbReference type="Pfam" id="PF00407">
    <property type="entry name" value="Bet_v_1"/>
    <property type="match status" value="1"/>
</dbReference>
<evidence type="ECO:0000313" key="2">
    <source>
        <dbReference type="EMBL" id="KDP38071.1"/>
    </source>
</evidence>
<dbReference type="GO" id="GO:0006952">
    <property type="term" value="P:defense response"/>
    <property type="evidence" value="ECO:0007669"/>
    <property type="project" value="InterPro"/>
</dbReference>
<evidence type="ECO:0000313" key="3">
    <source>
        <dbReference type="Proteomes" id="UP000027138"/>
    </source>
</evidence>
<dbReference type="AlphaFoldDB" id="A0A067KPC6"/>
<accession>A0A067KPC6</accession>
<dbReference type="EMBL" id="KK914370">
    <property type="protein sequence ID" value="KDP38071.1"/>
    <property type="molecule type" value="Genomic_DNA"/>
</dbReference>
<gene>
    <name evidence="2" type="ORF">JCGZ_04714</name>
</gene>
<evidence type="ECO:0000259" key="1">
    <source>
        <dbReference type="SMART" id="SM01037"/>
    </source>
</evidence>
<dbReference type="Gene3D" id="3.30.530.20">
    <property type="match status" value="1"/>
</dbReference>
<dbReference type="PANTHER" id="PTHR31907">
    <property type="entry name" value="MLP-LIKE PROTEIN 423"/>
    <property type="match status" value="1"/>
</dbReference>
<dbReference type="SUPFAM" id="SSF55961">
    <property type="entry name" value="Bet v1-like"/>
    <property type="match status" value="1"/>
</dbReference>
<sequence length="81" mass="9248">MVEVIDDVNLSTTYKIIEGDKVKKNKSFKATVKAIPKDNGSVVYWTLEYEKLNKDIPEPHSILRFAVDLIKDIDARLVTEP</sequence>
<protein>
    <recommendedName>
        <fullName evidence="1">Bet v I/Major latex protein domain-containing protein</fullName>
    </recommendedName>
</protein>
<dbReference type="OrthoDB" id="1858121at2759"/>
<dbReference type="InterPro" id="IPR023393">
    <property type="entry name" value="START-like_dom_sf"/>
</dbReference>
<organism evidence="2 3">
    <name type="scientific">Jatropha curcas</name>
    <name type="common">Barbados nut</name>
    <dbReference type="NCBI Taxonomy" id="180498"/>
    <lineage>
        <taxon>Eukaryota</taxon>
        <taxon>Viridiplantae</taxon>
        <taxon>Streptophyta</taxon>
        <taxon>Embryophyta</taxon>
        <taxon>Tracheophyta</taxon>
        <taxon>Spermatophyta</taxon>
        <taxon>Magnoliopsida</taxon>
        <taxon>eudicotyledons</taxon>
        <taxon>Gunneridae</taxon>
        <taxon>Pentapetalae</taxon>
        <taxon>rosids</taxon>
        <taxon>fabids</taxon>
        <taxon>Malpighiales</taxon>
        <taxon>Euphorbiaceae</taxon>
        <taxon>Crotonoideae</taxon>
        <taxon>Jatropheae</taxon>
        <taxon>Jatropha</taxon>
    </lineage>
</organism>
<reference evidence="2 3" key="1">
    <citation type="journal article" date="2014" name="PLoS ONE">
        <title>Global Analysis of Gene Expression Profiles in Physic Nut (Jatropha curcas L.) Seedlings Exposed to Salt Stress.</title>
        <authorList>
            <person name="Zhang L."/>
            <person name="Zhang C."/>
            <person name="Wu P."/>
            <person name="Chen Y."/>
            <person name="Li M."/>
            <person name="Jiang H."/>
            <person name="Wu G."/>
        </authorList>
    </citation>
    <scope>NUCLEOTIDE SEQUENCE [LARGE SCALE GENOMIC DNA]</scope>
    <source>
        <strain evidence="3">cv. GZQX0401</strain>
        <tissue evidence="2">Young leaves</tissue>
    </source>
</reference>
<dbReference type="InterPro" id="IPR051761">
    <property type="entry name" value="MLP-like_ligand-binding"/>
</dbReference>
<dbReference type="SMART" id="SM01037">
    <property type="entry name" value="Bet_v_1"/>
    <property type="match status" value="1"/>
</dbReference>
<dbReference type="InterPro" id="IPR000916">
    <property type="entry name" value="Bet_v_I/MLP"/>
</dbReference>
<proteinExistence type="predicted"/>
<dbReference type="Proteomes" id="UP000027138">
    <property type="component" value="Unassembled WGS sequence"/>
</dbReference>
<feature type="domain" description="Bet v I/Major latex protein" evidence="1">
    <location>
        <begin position="1"/>
        <end position="80"/>
    </location>
</feature>
<name>A0A067KPC6_JATCU</name>